<dbReference type="PANTHER" id="PTHR14017:SF1">
    <property type="entry name" value="LD02225P"/>
    <property type="match status" value="1"/>
</dbReference>
<dbReference type="GO" id="GO:0031490">
    <property type="term" value="F:chromatin DNA binding"/>
    <property type="evidence" value="ECO:0007669"/>
    <property type="project" value="TreeGrafter"/>
</dbReference>
<accession>A0A194PW72</accession>
<evidence type="ECO:0000256" key="2">
    <source>
        <dbReference type="ARBA" id="ARBA00023242"/>
    </source>
</evidence>
<feature type="repeat" description="TPR" evidence="4">
    <location>
        <begin position="75"/>
        <end position="108"/>
    </location>
</feature>
<dbReference type="SUPFAM" id="SSF48452">
    <property type="entry name" value="TPR-like"/>
    <property type="match status" value="1"/>
</dbReference>
<dbReference type="STRING" id="66420.A0A194PW72"/>
<dbReference type="PANTHER" id="PTHR14017">
    <property type="entry name" value="LYSINE-SPECIFIC DEMETHYLASE"/>
    <property type="match status" value="1"/>
</dbReference>
<dbReference type="Gene3D" id="1.25.40.10">
    <property type="entry name" value="Tetratricopeptide repeat domain"/>
    <property type="match status" value="1"/>
</dbReference>
<keyword evidence="2" id="KW-0539">Nucleus</keyword>
<dbReference type="GO" id="GO:0010468">
    <property type="term" value="P:regulation of gene expression"/>
    <property type="evidence" value="ECO:0007669"/>
    <property type="project" value="TreeGrafter"/>
</dbReference>
<evidence type="ECO:0000256" key="4">
    <source>
        <dbReference type="PROSITE-ProRule" id="PRU00339"/>
    </source>
</evidence>
<dbReference type="GO" id="GO:0000978">
    <property type="term" value="F:RNA polymerase II cis-regulatory region sequence-specific DNA binding"/>
    <property type="evidence" value="ECO:0007669"/>
    <property type="project" value="TreeGrafter"/>
</dbReference>
<comment type="similarity">
    <text evidence="3">Belongs to the UTX family.</text>
</comment>
<organism evidence="5 6">
    <name type="scientific">Papilio xuthus</name>
    <name type="common">Asian swallowtail butterfly</name>
    <dbReference type="NCBI Taxonomy" id="66420"/>
    <lineage>
        <taxon>Eukaryota</taxon>
        <taxon>Metazoa</taxon>
        <taxon>Ecdysozoa</taxon>
        <taxon>Arthropoda</taxon>
        <taxon>Hexapoda</taxon>
        <taxon>Insecta</taxon>
        <taxon>Pterygota</taxon>
        <taxon>Neoptera</taxon>
        <taxon>Endopterygota</taxon>
        <taxon>Lepidoptera</taxon>
        <taxon>Glossata</taxon>
        <taxon>Ditrysia</taxon>
        <taxon>Papilionoidea</taxon>
        <taxon>Papilionidae</taxon>
        <taxon>Papilioninae</taxon>
        <taxon>Papilio</taxon>
    </lineage>
</organism>
<keyword evidence="4" id="KW-0802">TPR repeat</keyword>
<keyword evidence="5" id="KW-0808">Transferase</keyword>
<evidence type="ECO:0000256" key="3">
    <source>
        <dbReference type="ARBA" id="ARBA00034483"/>
    </source>
</evidence>
<dbReference type="PROSITE" id="PS50005">
    <property type="entry name" value="TPR"/>
    <property type="match status" value="1"/>
</dbReference>
<dbReference type="GO" id="GO:0044666">
    <property type="term" value="C:MLL3/4 complex"/>
    <property type="evidence" value="ECO:0007669"/>
    <property type="project" value="TreeGrafter"/>
</dbReference>
<comment type="subcellular location">
    <subcellularLocation>
        <location evidence="1">Nucleus</location>
    </subcellularLocation>
</comment>
<evidence type="ECO:0000256" key="1">
    <source>
        <dbReference type="ARBA" id="ARBA00004123"/>
    </source>
</evidence>
<dbReference type="GO" id="GO:0008168">
    <property type="term" value="F:methyltransferase activity"/>
    <property type="evidence" value="ECO:0007669"/>
    <property type="project" value="UniProtKB-KW"/>
</dbReference>
<sequence>MDEKEELHLTSQELQVLSELDSRQFGFLKLRGSEHVRTRALVLKAVKYLEGMLVQVKEEERACSPGARRDICIDPKTYCKLGHFHLLLEDYAKAMSAYQKFYALEPDNWKDPLFLYGLGLCYYHYNAFECCVGIGSIIRVRDSPDVGRARFWARREAGWGGAGVRAGAGRGRGPVGRGARGGARCSARSSLARAAYRQSGAGCGDVNCIGVGRERSVGRDVSYSYVSSACSEPSRVIGALDLCFRRRRARSPLRVSPRAHQRIADPRIPEMVSAVEAPDRGLFTSAFEPPLSLSNLPPVSLRRFRTRLLLFCFVFQNVDTYDDGSGAGPVGRSRFCSCARFVQFFVVYFRR</sequence>
<dbReference type="AlphaFoldDB" id="A0A194PW72"/>
<evidence type="ECO:0000313" key="5">
    <source>
        <dbReference type="EMBL" id="KPI97572.1"/>
    </source>
</evidence>
<name>A0A194PW72_PAPXU</name>
<evidence type="ECO:0000313" key="6">
    <source>
        <dbReference type="Proteomes" id="UP000053268"/>
    </source>
</evidence>
<keyword evidence="5" id="KW-0489">Methyltransferase</keyword>
<gene>
    <name evidence="5" type="ORF">RR46_07319</name>
</gene>
<protein>
    <submittedName>
        <fullName evidence="5">Histone demethylase UTY</fullName>
    </submittedName>
</protein>
<dbReference type="InterPro" id="IPR011990">
    <property type="entry name" value="TPR-like_helical_dom_sf"/>
</dbReference>
<reference evidence="5 6" key="1">
    <citation type="journal article" date="2015" name="Nat. Commun.">
        <title>Outbred genome sequencing and CRISPR/Cas9 gene editing in butterflies.</title>
        <authorList>
            <person name="Li X."/>
            <person name="Fan D."/>
            <person name="Zhang W."/>
            <person name="Liu G."/>
            <person name="Zhang L."/>
            <person name="Zhao L."/>
            <person name="Fang X."/>
            <person name="Chen L."/>
            <person name="Dong Y."/>
            <person name="Chen Y."/>
            <person name="Ding Y."/>
            <person name="Zhao R."/>
            <person name="Feng M."/>
            <person name="Zhu Y."/>
            <person name="Feng Y."/>
            <person name="Jiang X."/>
            <person name="Zhu D."/>
            <person name="Xiang H."/>
            <person name="Feng X."/>
            <person name="Li S."/>
            <person name="Wang J."/>
            <person name="Zhang G."/>
            <person name="Kronforst M.R."/>
            <person name="Wang W."/>
        </authorList>
    </citation>
    <scope>NUCLEOTIDE SEQUENCE [LARGE SCALE GENOMIC DNA]</scope>
    <source>
        <strain evidence="5">Ya'a_city_454_Px</strain>
        <tissue evidence="5">Whole body</tissue>
    </source>
</reference>
<proteinExistence type="inferred from homology"/>
<dbReference type="Proteomes" id="UP000053268">
    <property type="component" value="Unassembled WGS sequence"/>
</dbReference>
<dbReference type="GO" id="GO:0071558">
    <property type="term" value="F:histone H3K27me2/H3K27me3 demethylase activity"/>
    <property type="evidence" value="ECO:0007669"/>
    <property type="project" value="TreeGrafter"/>
</dbReference>
<dbReference type="InterPro" id="IPR019734">
    <property type="entry name" value="TPR_rpt"/>
</dbReference>
<dbReference type="SMART" id="SM00028">
    <property type="entry name" value="TPR"/>
    <property type="match status" value="1"/>
</dbReference>
<dbReference type="EMBL" id="KQ459589">
    <property type="protein sequence ID" value="KPI97572.1"/>
    <property type="molecule type" value="Genomic_DNA"/>
</dbReference>
<dbReference type="GO" id="GO:0032259">
    <property type="term" value="P:methylation"/>
    <property type="evidence" value="ECO:0007669"/>
    <property type="project" value="UniProtKB-KW"/>
</dbReference>
<keyword evidence="6" id="KW-1185">Reference proteome</keyword>
<dbReference type="InterPro" id="IPR051630">
    <property type="entry name" value="Corepressor-Demethylase"/>
</dbReference>